<accession>A0A2S4UJL9</accession>
<dbReference type="EMBL" id="PKSM01000334">
    <property type="protein sequence ID" value="POV97407.1"/>
    <property type="molecule type" value="Genomic_DNA"/>
</dbReference>
<feature type="chain" id="PRO_5015615396" description="Secreted protein" evidence="1">
    <location>
        <begin position="19"/>
        <end position="82"/>
    </location>
</feature>
<protein>
    <recommendedName>
        <fullName evidence="4">Secreted protein</fullName>
    </recommendedName>
</protein>
<keyword evidence="3" id="KW-1185">Reference proteome</keyword>
<comment type="caution">
    <text evidence="2">The sequence shown here is derived from an EMBL/GenBank/DDBJ whole genome shotgun (WGS) entry which is preliminary data.</text>
</comment>
<keyword evidence="1" id="KW-0732">Signal</keyword>
<evidence type="ECO:0000256" key="1">
    <source>
        <dbReference type="SAM" id="SignalP"/>
    </source>
</evidence>
<name>A0A2S4UJL9_9BASI</name>
<dbReference type="VEuPathDB" id="FungiDB:PSTT_09764"/>
<evidence type="ECO:0000313" key="3">
    <source>
        <dbReference type="Proteomes" id="UP000238274"/>
    </source>
</evidence>
<sequence>MFSLQVLALVMLVSALSCIDTLSPNCPMLRKSKTPYLVCKRAMDGTFYNGKTGCTNSDAGSCCPNQVSGNGVGFSPNGCGPL</sequence>
<proteinExistence type="predicted"/>
<dbReference type="AlphaFoldDB" id="A0A2S4UJL9"/>
<evidence type="ECO:0008006" key="4">
    <source>
        <dbReference type="Google" id="ProtNLM"/>
    </source>
</evidence>
<feature type="signal peptide" evidence="1">
    <location>
        <begin position="1"/>
        <end position="18"/>
    </location>
</feature>
<gene>
    <name evidence="2" type="ORF">PSHT_14597</name>
</gene>
<reference evidence="3" key="2">
    <citation type="journal article" date="2018" name="BMC Genomics">
        <title>Genomic insights into host adaptation between the wheat stripe rust pathogen (Puccinia striiformis f. sp. tritici) and the barley stripe rust pathogen (Puccinia striiformis f. sp. hordei).</title>
        <authorList>
            <person name="Xia C."/>
            <person name="Wang M."/>
            <person name="Yin C."/>
            <person name="Cornejo O.E."/>
            <person name="Hulbert S.H."/>
            <person name="Chen X."/>
        </authorList>
    </citation>
    <scope>NUCLEOTIDE SEQUENCE [LARGE SCALE GENOMIC DNA]</scope>
    <source>
        <strain evidence="3">93TX-2</strain>
    </source>
</reference>
<reference evidence="3" key="3">
    <citation type="journal article" date="2018" name="Mol. Plant Microbe Interact.">
        <title>Genome sequence resources for the wheat stripe rust pathogen (Puccinia striiformis f. sp. tritici) and the barley stripe rust pathogen (Puccinia striiformis f. sp. hordei).</title>
        <authorList>
            <person name="Xia C."/>
            <person name="Wang M."/>
            <person name="Yin C."/>
            <person name="Cornejo O.E."/>
            <person name="Hulbert S.H."/>
            <person name="Chen X."/>
        </authorList>
    </citation>
    <scope>NUCLEOTIDE SEQUENCE [LARGE SCALE GENOMIC DNA]</scope>
    <source>
        <strain evidence="3">93TX-2</strain>
    </source>
</reference>
<reference evidence="2 3" key="1">
    <citation type="submission" date="2017-12" db="EMBL/GenBank/DDBJ databases">
        <title>Gene loss provides genomic basis for host adaptation in cereal stripe rust fungi.</title>
        <authorList>
            <person name="Xia C."/>
        </authorList>
    </citation>
    <scope>NUCLEOTIDE SEQUENCE [LARGE SCALE GENOMIC DNA]</scope>
    <source>
        <strain evidence="2 3">93TX-2</strain>
    </source>
</reference>
<dbReference type="VEuPathDB" id="FungiDB:PSHT_14597"/>
<evidence type="ECO:0000313" key="2">
    <source>
        <dbReference type="EMBL" id="POV97407.1"/>
    </source>
</evidence>
<organism evidence="2 3">
    <name type="scientific">Puccinia striiformis</name>
    <dbReference type="NCBI Taxonomy" id="27350"/>
    <lineage>
        <taxon>Eukaryota</taxon>
        <taxon>Fungi</taxon>
        <taxon>Dikarya</taxon>
        <taxon>Basidiomycota</taxon>
        <taxon>Pucciniomycotina</taxon>
        <taxon>Pucciniomycetes</taxon>
        <taxon>Pucciniales</taxon>
        <taxon>Pucciniaceae</taxon>
        <taxon>Puccinia</taxon>
    </lineage>
</organism>
<dbReference type="Proteomes" id="UP000238274">
    <property type="component" value="Unassembled WGS sequence"/>
</dbReference>